<evidence type="ECO:0000313" key="3">
    <source>
        <dbReference type="Proteomes" id="UP001597302"/>
    </source>
</evidence>
<evidence type="ECO:0000313" key="2">
    <source>
        <dbReference type="EMBL" id="MFD1482359.1"/>
    </source>
</evidence>
<dbReference type="Gene3D" id="3.10.450.50">
    <property type="match status" value="1"/>
</dbReference>
<evidence type="ECO:0000259" key="1">
    <source>
        <dbReference type="Pfam" id="PF12680"/>
    </source>
</evidence>
<dbReference type="InterPro" id="IPR037401">
    <property type="entry name" value="SnoaL-like"/>
</dbReference>
<dbReference type="SUPFAM" id="SSF54427">
    <property type="entry name" value="NTF2-like"/>
    <property type="match status" value="1"/>
</dbReference>
<dbReference type="Pfam" id="PF12680">
    <property type="entry name" value="SnoaL_2"/>
    <property type="match status" value="1"/>
</dbReference>
<reference evidence="3" key="1">
    <citation type="journal article" date="2019" name="Int. J. Syst. Evol. Microbiol.">
        <title>The Global Catalogue of Microorganisms (GCM) 10K type strain sequencing project: providing services to taxonomists for standard genome sequencing and annotation.</title>
        <authorList>
            <consortium name="The Broad Institute Genomics Platform"/>
            <consortium name="The Broad Institute Genome Sequencing Center for Infectious Disease"/>
            <person name="Wu L."/>
            <person name="Ma J."/>
        </authorList>
    </citation>
    <scope>NUCLEOTIDE SEQUENCE [LARGE SCALE GENOMIC DNA]</scope>
    <source>
        <strain evidence="3">CCM 8875</strain>
    </source>
</reference>
<accession>A0ABW4E0X7</accession>
<dbReference type="EMBL" id="JBHTOQ010000028">
    <property type="protein sequence ID" value="MFD1482359.1"/>
    <property type="molecule type" value="Genomic_DNA"/>
</dbReference>
<dbReference type="Proteomes" id="UP001597302">
    <property type="component" value="Unassembled WGS sequence"/>
</dbReference>
<feature type="domain" description="SnoaL-like" evidence="1">
    <location>
        <begin position="12"/>
        <end position="119"/>
    </location>
</feature>
<organism evidence="2 3">
    <name type="scientific">Paracoccus nototheniae</name>
    <dbReference type="NCBI Taxonomy" id="2489002"/>
    <lineage>
        <taxon>Bacteria</taxon>
        <taxon>Pseudomonadati</taxon>
        <taxon>Pseudomonadota</taxon>
        <taxon>Alphaproteobacteria</taxon>
        <taxon>Rhodobacterales</taxon>
        <taxon>Paracoccaceae</taxon>
        <taxon>Paracoccus</taxon>
    </lineage>
</organism>
<protein>
    <submittedName>
        <fullName evidence="2">Nuclear transport factor 2 family protein</fullName>
    </submittedName>
</protein>
<keyword evidence="3" id="KW-1185">Reference proteome</keyword>
<sequence length="138" mass="15479">MTTSPTALDIARQSLAAFLAKDMKGWTDLCHDDVVAEFPFAPDGSPKRIEGRTALYAYLRGYPEMIDIADIPRSRFYRTDDPQVVILEWSVTGRVIGNGNPYNLSYATFVTVQDGLITSYREYWNPQDFLTALGGGQF</sequence>
<gene>
    <name evidence="2" type="ORF">ACFQ5P_13770</name>
</gene>
<dbReference type="RefSeq" id="WP_131572662.1">
    <property type="nucleotide sequence ID" value="NZ_CBCSAJ010000013.1"/>
</dbReference>
<comment type="caution">
    <text evidence="2">The sequence shown here is derived from an EMBL/GenBank/DDBJ whole genome shotgun (WGS) entry which is preliminary data.</text>
</comment>
<dbReference type="InterPro" id="IPR032710">
    <property type="entry name" value="NTF2-like_dom_sf"/>
</dbReference>
<proteinExistence type="predicted"/>
<name>A0ABW4E0X7_9RHOB</name>